<reference evidence="3 4" key="2">
    <citation type="submission" date="2017-10" db="EMBL/GenBank/DDBJ databases">
        <title>Genome analyses suggest a sexual origin of heterokaryosis in a supposedly ancient asexual fungus.</title>
        <authorList>
            <person name="Corradi N."/>
            <person name="Sedzielewska K."/>
            <person name="Noel J."/>
            <person name="Charron P."/>
            <person name="Farinelli L."/>
            <person name="Marton T."/>
            <person name="Kruger M."/>
            <person name="Pelin A."/>
            <person name="Brachmann A."/>
            <person name="Corradi N."/>
        </authorList>
    </citation>
    <scope>NUCLEOTIDE SEQUENCE [LARGE SCALE GENOMIC DNA]</scope>
    <source>
        <strain evidence="3 4">A1</strain>
    </source>
</reference>
<reference evidence="2" key="3">
    <citation type="submission" date="2020-05" db="EMBL/GenBank/DDBJ databases">
        <authorList>
            <person name="Rincon C."/>
            <person name="Sanders R I."/>
            <person name="Robbins C."/>
            <person name="Chaturvedi A."/>
        </authorList>
    </citation>
    <scope>NUCLEOTIDE SEQUENCE</scope>
    <source>
        <strain evidence="2">CHB12</strain>
    </source>
</reference>
<comment type="caution">
    <text evidence="2">The sequence shown here is derived from an EMBL/GenBank/DDBJ whole genome shotgun (WGS) entry which is preliminary data.</text>
</comment>
<dbReference type="VEuPathDB" id="FungiDB:RhiirFUN_023687"/>
<dbReference type="Proteomes" id="UP000232688">
    <property type="component" value="Unassembled WGS sequence"/>
</dbReference>
<sequence>MKIIVITAIIAILAFATISSSLVIRQENSDDIATIRKANADEAEKLQEEFASFTPDKDCQVNDLACINKDFAMCAPTIEDGKVVNKFVLFSCGTTLECFALPLVLKRGTSITCTTPKDREDRLFQARNNL</sequence>
<dbReference type="EMBL" id="LLXH01000399">
    <property type="protein sequence ID" value="PKC67323.1"/>
    <property type="molecule type" value="Genomic_DNA"/>
</dbReference>
<proteinExistence type="predicted"/>
<reference evidence="3 4" key="1">
    <citation type="submission" date="2017-10" db="EMBL/GenBank/DDBJ databases">
        <title>Extensive intraspecific genome diversity in a model arbuscular mycorrhizal fungus.</title>
        <authorList>
            <person name="Chen E.C.H."/>
            <person name="Morin E."/>
            <person name="Baudet D."/>
            <person name="Noel J."/>
            <person name="Ndikumana S."/>
            <person name="Charron P."/>
            <person name="St-Onge C."/>
            <person name="Giorgi J."/>
            <person name="Grigoriev I.V."/>
            <person name="Roux C."/>
            <person name="Martin F.M."/>
            <person name="Corradi N."/>
        </authorList>
    </citation>
    <scope>NUCLEOTIDE SEQUENCE [LARGE SCALE GENOMIC DNA]</scope>
    <source>
        <strain evidence="3 4">A1</strain>
    </source>
</reference>
<gene>
    <name evidence="2" type="ORF">CHRIB12_LOCUS9408</name>
    <name evidence="3" type="ORF">RhiirA1_534976</name>
</gene>
<dbReference type="VEuPathDB" id="FungiDB:RhiirA1_534976"/>
<feature type="chain" id="PRO_5014197469" evidence="1">
    <location>
        <begin position="22"/>
        <end position="130"/>
    </location>
</feature>
<accession>A0A2I1ETL4</accession>
<dbReference type="Proteomes" id="UP000684084">
    <property type="component" value="Unassembled WGS sequence"/>
</dbReference>
<evidence type="ECO:0000313" key="4">
    <source>
        <dbReference type="Proteomes" id="UP000232688"/>
    </source>
</evidence>
<feature type="signal peptide" evidence="1">
    <location>
        <begin position="1"/>
        <end position="21"/>
    </location>
</feature>
<dbReference type="VEuPathDB" id="FungiDB:FUN_003207"/>
<dbReference type="OrthoDB" id="2362516at2759"/>
<evidence type="ECO:0000313" key="2">
    <source>
        <dbReference type="EMBL" id="CAB5363179.1"/>
    </source>
</evidence>
<dbReference type="AlphaFoldDB" id="A0A2I1ETL4"/>
<protein>
    <submittedName>
        <fullName evidence="2">Uncharacterized protein</fullName>
    </submittedName>
</protein>
<name>A0A2I1ETL4_9GLOM</name>
<dbReference type="EMBL" id="CAGKOT010000018">
    <property type="protein sequence ID" value="CAB5363179.1"/>
    <property type="molecule type" value="Genomic_DNA"/>
</dbReference>
<keyword evidence="1" id="KW-0732">Signal</keyword>
<evidence type="ECO:0000256" key="1">
    <source>
        <dbReference type="SAM" id="SignalP"/>
    </source>
</evidence>
<organism evidence="2 5">
    <name type="scientific">Rhizophagus irregularis</name>
    <dbReference type="NCBI Taxonomy" id="588596"/>
    <lineage>
        <taxon>Eukaryota</taxon>
        <taxon>Fungi</taxon>
        <taxon>Fungi incertae sedis</taxon>
        <taxon>Mucoromycota</taxon>
        <taxon>Glomeromycotina</taxon>
        <taxon>Glomeromycetes</taxon>
        <taxon>Glomerales</taxon>
        <taxon>Glomeraceae</taxon>
        <taxon>Rhizophagus</taxon>
    </lineage>
</organism>
<evidence type="ECO:0000313" key="3">
    <source>
        <dbReference type="EMBL" id="PKC67323.1"/>
    </source>
</evidence>
<evidence type="ECO:0000313" key="5">
    <source>
        <dbReference type="Proteomes" id="UP000684084"/>
    </source>
</evidence>